<name>A0A2W5H0H1_9SPHI</name>
<organism evidence="2 3">
    <name type="scientific">Pseudopedobacter saltans</name>
    <dbReference type="NCBI Taxonomy" id="151895"/>
    <lineage>
        <taxon>Bacteria</taxon>
        <taxon>Pseudomonadati</taxon>
        <taxon>Bacteroidota</taxon>
        <taxon>Sphingobacteriia</taxon>
        <taxon>Sphingobacteriales</taxon>
        <taxon>Sphingobacteriaceae</taxon>
        <taxon>Pseudopedobacter</taxon>
    </lineage>
</organism>
<protein>
    <recommendedName>
        <fullName evidence="4">DUF4129 domain-containing protein</fullName>
    </recommendedName>
</protein>
<dbReference type="Proteomes" id="UP000249645">
    <property type="component" value="Unassembled WGS sequence"/>
</dbReference>
<dbReference type="EMBL" id="QFOI01000027">
    <property type="protein sequence ID" value="PZP51566.1"/>
    <property type="molecule type" value="Genomic_DNA"/>
</dbReference>
<proteinExistence type="predicted"/>
<evidence type="ECO:0008006" key="4">
    <source>
        <dbReference type="Google" id="ProtNLM"/>
    </source>
</evidence>
<evidence type="ECO:0000256" key="1">
    <source>
        <dbReference type="SAM" id="Phobius"/>
    </source>
</evidence>
<evidence type="ECO:0000313" key="2">
    <source>
        <dbReference type="EMBL" id="PZP51566.1"/>
    </source>
</evidence>
<sequence length="240" mass="28808">MKKRSVLILLNLVLFFVGFAQKASEHFRHFDTTQLQRWEKDRDFQYQKELIPQLTWWDRLKMWLLEKWFEMMSTQTGRTSFWTVVVILSILIIVFIAYRYIGKTSGIWSKSDKSDLEFASIQDENIHEINFEEKIAKALASNNYRLAIRLRYLYILKIMDDREAIKWQAGKTNHDYIQEIRSYMDEQGFSLFKQISIAFDFAWYGEHNATLEDYNDVKGLFDQLKNNSFTSLKKMSDERI</sequence>
<dbReference type="AlphaFoldDB" id="A0A2W5H0H1"/>
<keyword evidence="1" id="KW-0472">Membrane</keyword>
<accession>A0A2W5H0H1</accession>
<feature type="transmembrane region" description="Helical" evidence="1">
    <location>
        <begin position="81"/>
        <end position="101"/>
    </location>
</feature>
<reference evidence="2 3" key="1">
    <citation type="submission" date="2017-11" db="EMBL/GenBank/DDBJ databases">
        <title>Infants hospitalized years apart are colonized by the same room-sourced microbial strains.</title>
        <authorList>
            <person name="Brooks B."/>
            <person name="Olm M.R."/>
            <person name="Firek B.A."/>
            <person name="Baker R."/>
            <person name="Thomas B.C."/>
            <person name="Morowitz M.J."/>
            <person name="Banfield J.F."/>
        </authorList>
    </citation>
    <scope>NUCLEOTIDE SEQUENCE [LARGE SCALE GENOMIC DNA]</scope>
    <source>
        <strain evidence="2">S2_009_000_R2_76</strain>
    </source>
</reference>
<keyword evidence="1" id="KW-0812">Transmembrane</keyword>
<gene>
    <name evidence="2" type="ORF">DI598_02940</name>
</gene>
<keyword evidence="1" id="KW-1133">Transmembrane helix</keyword>
<evidence type="ECO:0000313" key="3">
    <source>
        <dbReference type="Proteomes" id="UP000249645"/>
    </source>
</evidence>
<comment type="caution">
    <text evidence="2">The sequence shown here is derived from an EMBL/GenBank/DDBJ whole genome shotgun (WGS) entry which is preliminary data.</text>
</comment>